<keyword evidence="2" id="KW-1185">Reference proteome</keyword>
<name>A0AA44BE52_9CLOT</name>
<gene>
    <name evidence="1" type="ORF">ISALK_04560</name>
</gene>
<evidence type="ECO:0000313" key="2">
    <source>
        <dbReference type="Proteomes" id="UP000449710"/>
    </source>
</evidence>
<proteinExistence type="predicted"/>
<sequence length="274" mass="32351">MYLQPIQRSKFRLLLGKNYYTLRKHLQWQFSKEPYAHRQEKEIRPHLYFSHRTPLYRKLKNVDMWLQENKVTNLKIAIKRLNGLVLYPGETLSYWKRIGNPTAKKGYLKGMQLSHGSFIANVGGGLCQLSNLIYWMTLHTPLRVTERNRHSYDVFPDVKRKQPFGSGATCVYNYVDLQIKNETDTPMQLCLEVSDTHLIGAWRGEAALKNNYEVYEKEHWVTHEYWGGYLRHNIIHRKVKNSQGVMIDDQYVTENHAIMMYQPFLEQGELKGEG</sequence>
<comment type="caution">
    <text evidence="1">The sequence shown here is derived from an EMBL/GenBank/DDBJ whole genome shotgun (WGS) entry which is preliminary data.</text>
</comment>
<dbReference type="Pfam" id="PF04294">
    <property type="entry name" value="VanW"/>
    <property type="match status" value="1"/>
</dbReference>
<dbReference type="PANTHER" id="PTHR35788">
    <property type="entry name" value="EXPORTED PROTEIN-RELATED"/>
    <property type="match status" value="1"/>
</dbReference>
<organism evidence="1 2">
    <name type="scientific">Isachenkonia alkalipeptolytica</name>
    <dbReference type="NCBI Taxonomy" id="2565777"/>
    <lineage>
        <taxon>Bacteria</taxon>
        <taxon>Bacillati</taxon>
        <taxon>Bacillota</taxon>
        <taxon>Clostridia</taxon>
        <taxon>Eubacteriales</taxon>
        <taxon>Clostridiaceae</taxon>
        <taxon>Isachenkonia</taxon>
    </lineage>
</organism>
<protein>
    <submittedName>
        <fullName evidence="1">Vancomycin resistance protein</fullName>
    </submittedName>
</protein>
<dbReference type="InterPro" id="IPR052913">
    <property type="entry name" value="Glycopeptide_resist_protein"/>
</dbReference>
<accession>A0AA44BE52</accession>
<dbReference type="InterPro" id="IPR007391">
    <property type="entry name" value="Vancomycin_resist_VanW"/>
</dbReference>
<reference evidence="1 2" key="1">
    <citation type="submission" date="2019-04" db="EMBL/GenBank/DDBJ databases">
        <title>Isachenkonia alkalipeptolytica gen. nov. sp. nov. a new anaerobic, alkiliphilic organothrophic bacterium capable to reduce synthesized ferrihydrite isolated from a soda lake.</title>
        <authorList>
            <person name="Toshchakov S.V."/>
            <person name="Zavarzina D.G."/>
            <person name="Zhilina T.N."/>
            <person name="Kostrikina N.A."/>
            <person name="Kublanov I.V."/>
        </authorList>
    </citation>
    <scope>NUCLEOTIDE SEQUENCE [LARGE SCALE GENOMIC DNA]</scope>
    <source>
        <strain evidence="1 2">Z-1701</strain>
    </source>
</reference>
<dbReference type="PANTHER" id="PTHR35788:SF1">
    <property type="entry name" value="EXPORTED PROTEIN"/>
    <property type="match status" value="1"/>
</dbReference>
<evidence type="ECO:0000313" key="1">
    <source>
        <dbReference type="EMBL" id="NBG87765.1"/>
    </source>
</evidence>
<dbReference type="EMBL" id="SUMG01000004">
    <property type="protein sequence ID" value="NBG87765.1"/>
    <property type="molecule type" value="Genomic_DNA"/>
</dbReference>
<dbReference type="AlphaFoldDB" id="A0AA44BE52"/>
<dbReference type="Proteomes" id="UP000449710">
    <property type="component" value="Unassembled WGS sequence"/>
</dbReference>